<evidence type="ECO:0000313" key="5">
    <source>
        <dbReference type="EMBL" id="MDQ0436526.1"/>
    </source>
</evidence>
<evidence type="ECO:0000259" key="4">
    <source>
        <dbReference type="PROSITE" id="PS50995"/>
    </source>
</evidence>
<reference evidence="5 6" key="1">
    <citation type="submission" date="2023-07" db="EMBL/GenBank/DDBJ databases">
        <title>Genomic Encyclopedia of Type Strains, Phase IV (KMG-IV): sequencing the most valuable type-strain genomes for metagenomic binning, comparative biology and taxonomic classification.</title>
        <authorList>
            <person name="Goeker M."/>
        </authorList>
    </citation>
    <scope>NUCLEOTIDE SEQUENCE [LARGE SCALE GENOMIC DNA]</scope>
    <source>
        <strain evidence="5 6">B6-8</strain>
    </source>
</reference>
<dbReference type="SMART" id="SM00347">
    <property type="entry name" value="HTH_MARR"/>
    <property type="match status" value="1"/>
</dbReference>
<dbReference type="PROSITE" id="PS50995">
    <property type="entry name" value="HTH_MARR_2"/>
    <property type="match status" value="1"/>
</dbReference>
<comment type="caution">
    <text evidence="5">The sequence shown here is derived from an EMBL/GenBank/DDBJ whole genome shotgun (WGS) entry which is preliminary data.</text>
</comment>
<gene>
    <name evidence="5" type="ORF">QO014_000896</name>
</gene>
<dbReference type="Pfam" id="PF12802">
    <property type="entry name" value="MarR_2"/>
    <property type="match status" value="1"/>
</dbReference>
<evidence type="ECO:0000313" key="6">
    <source>
        <dbReference type="Proteomes" id="UP001241603"/>
    </source>
</evidence>
<dbReference type="Gene3D" id="1.10.10.10">
    <property type="entry name" value="Winged helix-like DNA-binding domain superfamily/Winged helix DNA-binding domain"/>
    <property type="match status" value="1"/>
</dbReference>
<dbReference type="RefSeq" id="WP_266347422.1">
    <property type="nucleotide sequence ID" value="NZ_JAPKNG010000001.1"/>
</dbReference>
<evidence type="ECO:0000256" key="2">
    <source>
        <dbReference type="ARBA" id="ARBA00023125"/>
    </source>
</evidence>
<evidence type="ECO:0000256" key="3">
    <source>
        <dbReference type="ARBA" id="ARBA00023163"/>
    </source>
</evidence>
<dbReference type="InterPro" id="IPR036388">
    <property type="entry name" value="WH-like_DNA-bd_sf"/>
</dbReference>
<keyword evidence="1" id="KW-0805">Transcription regulation</keyword>
<dbReference type="InterPro" id="IPR036390">
    <property type="entry name" value="WH_DNA-bd_sf"/>
</dbReference>
<dbReference type="InterPro" id="IPR000835">
    <property type="entry name" value="HTH_MarR-typ"/>
</dbReference>
<protein>
    <submittedName>
        <fullName evidence="5">DNA-binding MarR family transcriptional regulator</fullName>
    </submittedName>
</protein>
<sequence>MREQPDTQRLSVGAWTKRCYFAGRAVMDATLRPYDLGSTQWYVLWYLANNGPSVQRDLARALELERATLSGIVATLVRKELVEQSSSGEDQRQRLLRLTAAGEGLWRQLPDLSFIHEAAFGDADETELATTIRVLKSATERLQNLLRKDLSK</sequence>
<name>A0ABU0H4X4_9HYPH</name>
<proteinExistence type="predicted"/>
<keyword evidence="3" id="KW-0804">Transcription</keyword>
<dbReference type="GO" id="GO:0003677">
    <property type="term" value="F:DNA binding"/>
    <property type="evidence" value="ECO:0007669"/>
    <property type="project" value="UniProtKB-KW"/>
</dbReference>
<keyword evidence="2 5" id="KW-0238">DNA-binding</keyword>
<dbReference type="InterPro" id="IPR023187">
    <property type="entry name" value="Tscrpt_reg_MarR-type_CS"/>
</dbReference>
<dbReference type="InterPro" id="IPR039422">
    <property type="entry name" value="MarR/SlyA-like"/>
</dbReference>
<dbReference type="PROSITE" id="PS01117">
    <property type="entry name" value="HTH_MARR_1"/>
    <property type="match status" value="1"/>
</dbReference>
<feature type="domain" description="HTH marR-type" evidence="4">
    <location>
        <begin position="1"/>
        <end position="140"/>
    </location>
</feature>
<dbReference type="PANTHER" id="PTHR33164">
    <property type="entry name" value="TRANSCRIPTIONAL REGULATOR, MARR FAMILY"/>
    <property type="match status" value="1"/>
</dbReference>
<evidence type="ECO:0000256" key="1">
    <source>
        <dbReference type="ARBA" id="ARBA00023015"/>
    </source>
</evidence>
<organism evidence="5 6">
    <name type="scientific">Kaistia dalseonensis</name>
    <dbReference type="NCBI Taxonomy" id="410840"/>
    <lineage>
        <taxon>Bacteria</taxon>
        <taxon>Pseudomonadati</taxon>
        <taxon>Pseudomonadota</taxon>
        <taxon>Alphaproteobacteria</taxon>
        <taxon>Hyphomicrobiales</taxon>
        <taxon>Kaistiaceae</taxon>
        <taxon>Kaistia</taxon>
    </lineage>
</organism>
<dbReference type="EMBL" id="JAUSVO010000001">
    <property type="protein sequence ID" value="MDQ0436526.1"/>
    <property type="molecule type" value="Genomic_DNA"/>
</dbReference>
<dbReference type="Proteomes" id="UP001241603">
    <property type="component" value="Unassembled WGS sequence"/>
</dbReference>
<dbReference type="PANTHER" id="PTHR33164:SF43">
    <property type="entry name" value="HTH-TYPE TRANSCRIPTIONAL REPRESSOR YETL"/>
    <property type="match status" value="1"/>
</dbReference>
<keyword evidence="6" id="KW-1185">Reference proteome</keyword>
<accession>A0ABU0H4X4</accession>
<dbReference type="SUPFAM" id="SSF46785">
    <property type="entry name" value="Winged helix' DNA-binding domain"/>
    <property type="match status" value="1"/>
</dbReference>